<accession>A0A067T858</accession>
<dbReference type="EMBL" id="KL142379">
    <property type="protein sequence ID" value="KDR76094.1"/>
    <property type="molecule type" value="Genomic_DNA"/>
</dbReference>
<dbReference type="PANTHER" id="PTHR28027:SF2">
    <property type="entry name" value="TRANSCRIPTIONAL REGULATOR MIT1"/>
    <property type="match status" value="1"/>
</dbReference>
<proteinExistence type="predicted"/>
<evidence type="ECO:0008006" key="3">
    <source>
        <dbReference type="Google" id="ProtNLM"/>
    </source>
</evidence>
<dbReference type="HOGENOM" id="CLU_028895_2_0_1"/>
<dbReference type="Pfam" id="PF09729">
    <property type="entry name" value="Gti1_Pac2"/>
    <property type="match status" value="1"/>
</dbReference>
<dbReference type="GO" id="GO:0003677">
    <property type="term" value="F:DNA binding"/>
    <property type="evidence" value="ECO:0007669"/>
    <property type="project" value="TreeGrafter"/>
</dbReference>
<dbReference type="PANTHER" id="PTHR28027">
    <property type="entry name" value="TRANSCRIPTIONAL REGULATOR MIT1"/>
    <property type="match status" value="1"/>
</dbReference>
<evidence type="ECO:0000313" key="2">
    <source>
        <dbReference type="Proteomes" id="UP000027222"/>
    </source>
</evidence>
<gene>
    <name evidence="1" type="ORF">GALMADRAFT_68004</name>
</gene>
<dbReference type="AlphaFoldDB" id="A0A067T858"/>
<reference evidence="2" key="1">
    <citation type="journal article" date="2014" name="Proc. Natl. Acad. Sci. U.S.A.">
        <title>Extensive sampling of basidiomycete genomes demonstrates inadequacy of the white-rot/brown-rot paradigm for wood decay fungi.</title>
        <authorList>
            <person name="Riley R."/>
            <person name="Salamov A.A."/>
            <person name="Brown D.W."/>
            <person name="Nagy L.G."/>
            <person name="Floudas D."/>
            <person name="Held B.W."/>
            <person name="Levasseur A."/>
            <person name="Lombard V."/>
            <person name="Morin E."/>
            <person name="Otillar R."/>
            <person name="Lindquist E.A."/>
            <person name="Sun H."/>
            <person name="LaButti K.M."/>
            <person name="Schmutz J."/>
            <person name="Jabbour D."/>
            <person name="Luo H."/>
            <person name="Baker S.E."/>
            <person name="Pisabarro A.G."/>
            <person name="Walton J.D."/>
            <person name="Blanchette R.A."/>
            <person name="Henrissat B."/>
            <person name="Martin F."/>
            <person name="Cullen D."/>
            <person name="Hibbett D.S."/>
            <person name="Grigoriev I.V."/>
        </authorList>
    </citation>
    <scope>NUCLEOTIDE SEQUENCE [LARGE SCALE GENOMIC DNA]</scope>
    <source>
        <strain evidence="2">CBS 339.88</strain>
    </source>
</reference>
<organism evidence="1 2">
    <name type="scientific">Galerina marginata (strain CBS 339.88)</name>
    <dbReference type="NCBI Taxonomy" id="685588"/>
    <lineage>
        <taxon>Eukaryota</taxon>
        <taxon>Fungi</taxon>
        <taxon>Dikarya</taxon>
        <taxon>Basidiomycota</taxon>
        <taxon>Agaricomycotina</taxon>
        <taxon>Agaricomycetes</taxon>
        <taxon>Agaricomycetidae</taxon>
        <taxon>Agaricales</taxon>
        <taxon>Agaricineae</taxon>
        <taxon>Strophariaceae</taxon>
        <taxon>Galerina</taxon>
    </lineage>
</organism>
<name>A0A067T858_GALM3</name>
<dbReference type="Proteomes" id="UP000027222">
    <property type="component" value="Unassembled WGS sequence"/>
</dbReference>
<evidence type="ECO:0000313" key="1">
    <source>
        <dbReference type="EMBL" id="KDR76094.1"/>
    </source>
</evidence>
<protein>
    <recommendedName>
        <fullName evidence="3">Gti1/Pac2 family-domain-containing protein</fullName>
    </recommendedName>
</protein>
<dbReference type="InterPro" id="IPR018608">
    <property type="entry name" value="Gti1/Pac2"/>
</dbReference>
<keyword evidence="2" id="KW-1185">Reference proteome</keyword>
<sequence length="282" mass="31774">MQRATVNGVRLGSPADARVIFHSVFLSIMPMVTRRLNTEEKRQITTGSVYVWEEKGPYAKLPGAGIERWTDGIGWGPSRLRDGFLLYREQPALEHLHTENLPPRSLLNKKTYSVYIDVPGGRRKWHLVAYFTDETVGHLRDIYDIPQLANLAVPHTKYQCARIGKGTPEPMLFPESDSRGIAHLECAPYVPMASPPIPFPTPQHHLDPWPNALLRHGSVPRRSGAASANSSDDVKRGSLHGEGLVPLSYLQCQPYPYRHPADEKMLRLLHSRGFCNNHTRPL</sequence>
<dbReference type="OrthoDB" id="5572844at2759"/>